<evidence type="ECO:0000313" key="2">
    <source>
        <dbReference type="Proteomes" id="UP000217676"/>
    </source>
</evidence>
<dbReference type="KEGG" id="slau:SLA_7020"/>
<name>A0A160P8Y9_STRLU</name>
<proteinExistence type="predicted"/>
<protein>
    <submittedName>
        <fullName evidence="1">Uncharacterized protein</fullName>
    </submittedName>
</protein>
<organism evidence="1 2">
    <name type="scientific">Streptomyces laurentii</name>
    <dbReference type="NCBI Taxonomy" id="39478"/>
    <lineage>
        <taxon>Bacteria</taxon>
        <taxon>Bacillati</taxon>
        <taxon>Actinomycetota</taxon>
        <taxon>Actinomycetes</taxon>
        <taxon>Kitasatosporales</taxon>
        <taxon>Streptomycetaceae</taxon>
        <taxon>Streptomyces</taxon>
    </lineage>
</organism>
<gene>
    <name evidence="1" type="ORF">SLA_7020</name>
</gene>
<keyword evidence="2" id="KW-1185">Reference proteome</keyword>
<dbReference type="AlphaFoldDB" id="A0A160P8Y9"/>
<accession>A0A160P8Y9</accession>
<dbReference type="RefSeq" id="WP_359874777.1">
    <property type="nucleotide sequence ID" value="NZ_JBEYHT010000009.1"/>
</dbReference>
<dbReference type="Proteomes" id="UP000217676">
    <property type="component" value="Chromosome"/>
</dbReference>
<dbReference type="EMBL" id="AP017424">
    <property type="protein sequence ID" value="BAU87886.1"/>
    <property type="molecule type" value="Genomic_DNA"/>
</dbReference>
<evidence type="ECO:0000313" key="1">
    <source>
        <dbReference type="EMBL" id="BAU87886.1"/>
    </source>
</evidence>
<reference evidence="1 2" key="1">
    <citation type="journal article" date="2016" name="Genome Announc.">
        <title>Complete Genome Sequence of Thiostrepton-Producing Streptomyces laurentii ATCC 31255.</title>
        <authorList>
            <person name="Doi K."/>
            <person name="Fujino Y."/>
            <person name="Nagayoshi Y."/>
            <person name="Ohshima T."/>
            <person name="Ogata S."/>
        </authorList>
    </citation>
    <scope>NUCLEOTIDE SEQUENCE [LARGE SCALE GENOMIC DNA]</scope>
    <source>
        <strain evidence="1 2">ATCC 31255</strain>
    </source>
</reference>
<sequence>MLLGLERTDDRLMAMNRGAFGDVPLTTLFPFLSPADVESLRHAARAVDAARVDGGGVEWEWAPQHAVFPGTQPWTPIVLGLDVIEHATGVDQLEFQLEVVWTDRGRLAVDAAVIVACWCDTDHATHDVDALRLVVGEENSLTGAFQTGAERVIGWMTDPRDADYWRVQAGLPARRHCQEAGGSTTGIACGQATFVSRSMAASRFLSR</sequence>